<gene>
    <name evidence="1" type="ORF">QYF61_011840</name>
</gene>
<sequence>MAPGADVGSWAVGRKLLLIPIPSCTYRGMIRLLRAPSNLTFNVSRDGASTTSLGNLLNNPNSLSLSSQERYSVPLIIFMALLWTSSNSSMSFLCWGLQSWTQYSSPGYGWPSGTLPAHIQLFIHQYSQVLLSRAAPNLFIPQSILILGVALTQVQDFALGLVEPHEVHMGPLIKLVQVSLDGILYLRHVNHTTQLGVTCKLAEGALHPTVYVIDENIEQHWSQYRPLRDTTCHRSPSGH</sequence>
<comment type="caution">
    <text evidence="1">The sequence shown here is derived from an EMBL/GenBank/DDBJ whole genome shotgun (WGS) entry which is preliminary data.</text>
</comment>
<reference evidence="1 2" key="1">
    <citation type="journal article" date="2023" name="J. Hered.">
        <title>Chromosome-level genome of the wood stork (Mycteria americana) provides insight into avian chromosome evolution.</title>
        <authorList>
            <person name="Flamio R. Jr."/>
            <person name="Ramstad K.M."/>
        </authorList>
    </citation>
    <scope>NUCLEOTIDE SEQUENCE [LARGE SCALE GENOMIC DNA]</scope>
    <source>
        <strain evidence="1">JAX WOST 10</strain>
    </source>
</reference>
<name>A0AAN7RVK7_MYCAM</name>
<dbReference type="AlphaFoldDB" id="A0AAN7RVK7"/>
<dbReference type="EMBL" id="JAUNZN010000004">
    <property type="protein sequence ID" value="KAK4822199.1"/>
    <property type="molecule type" value="Genomic_DNA"/>
</dbReference>
<protein>
    <submittedName>
        <fullName evidence="1">Uncharacterized protein</fullName>
    </submittedName>
</protein>
<dbReference type="Proteomes" id="UP001333110">
    <property type="component" value="Unassembled WGS sequence"/>
</dbReference>
<evidence type="ECO:0000313" key="1">
    <source>
        <dbReference type="EMBL" id="KAK4822199.1"/>
    </source>
</evidence>
<accession>A0AAN7RVK7</accession>
<proteinExistence type="predicted"/>
<evidence type="ECO:0000313" key="2">
    <source>
        <dbReference type="Proteomes" id="UP001333110"/>
    </source>
</evidence>
<keyword evidence="2" id="KW-1185">Reference proteome</keyword>
<organism evidence="1 2">
    <name type="scientific">Mycteria americana</name>
    <name type="common">Wood stork</name>
    <dbReference type="NCBI Taxonomy" id="33587"/>
    <lineage>
        <taxon>Eukaryota</taxon>
        <taxon>Metazoa</taxon>
        <taxon>Chordata</taxon>
        <taxon>Craniata</taxon>
        <taxon>Vertebrata</taxon>
        <taxon>Euteleostomi</taxon>
        <taxon>Archelosauria</taxon>
        <taxon>Archosauria</taxon>
        <taxon>Dinosauria</taxon>
        <taxon>Saurischia</taxon>
        <taxon>Theropoda</taxon>
        <taxon>Coelurosauria</taxon>
        <taxon>Aves</taxon>
        <taxon>Neognathae</taxon>
        <taxon>Neoaves</taxon>
        <taxon>Aequornithes</taxon>
        <taxon>Ciconiiformes</taxon>
        <taxon>Ciconiidae</taxon>
        <taxon>Mycteria</taxon>
    </lineage>
</organism>